<feature type="transmembrane region" description="Helical" evidence="6">
    <location>
        <begin position="689"/>
        <end position="718"/>
    </location>
</feature>
<protein>
    <recommendedName>
        <fullName evidence="8">G-protein coupled receptors family 1 profile domain-containing protein</fullName>
    </recommendedName>
</protein>
<feature type="signal peptide" evidence="7">
    <location>
        <begin position="1"/>
        <end position="31"/>
    </location>
</feature>
<feature type="transmembrane region" description="Helical" evidence="6">
    <location>
        <begin position="533"/>
        <end position="554"/>
    </location>
</feature>
<evidence type="ECO:0000259" key="8">
    <source>
        <dbReference type="PROSITE" id="PS50262"/>
    </source>
</evidence>
<dbReference type="OrthoDB" id="44002at2759"/>
<feature type="region of interest" description="Disordered" evidence="5">
    <location>
        <begin position="849"/>
        <end position="882"/>
    </location>
</feature>
<dbReference type="InterPro" id="IPR017452">
    <property type="entry name" value="GPCR_Rhodpsn_7TM"/>
</dbReference>
<dbReference type="PANTHER" id="PTHR23112">
    <property type="entry name" value="G PROTEIN-COUPLED RECEPTOR 157-RELATED"/>
    <property type="match status" value="1"/>
</dbReference>
<feature type="region of interest" description="Disordered" evidence="5">
    <location>
        <begin position="947"/>
        <end position="986"/>
    </location>
</feature>
<proteinExistence type="predicted"/>
<reference evidence="9" key="1">
    <citation type="submission" date="2020-06" db="EMBL/GenBank/DDBJ databases">
        <authorList>
            <consortium name="Plant Systems Biology data submission"/>
        </authorList>
    </citation>
    <scope>NUCLEOTIDE SEQUENCE</scope>
    <source>
        <strain evidence="9">D6</strain>
    </source>
</reference>
<evidence type="ECO:0000256" key="4">
    <source>
        <dbReference type="ARBA" id="ARBA00023136"/>
    </source>
</evidence>
<dbReference type="GO" id="GO:0005886">
    <property type="term" value="C:plasma membrane"/>
    <property type="evidence" value="ECO:0007669"/>
    <property type="project" value="TreeGrafter"/>
</dbReference>
<keyword evidence="3 6" id="KW-1133">Transmembrane helix</keyword>
<evidence type="ECO:0000313" key="9">
    <source>
        <dbReference type="EMBL" id="CAB9502725.1"/>
    </source>
</evidence>
<evidence type="ECO:0000256" key="7">
    <source>
        <dbReference type="SAM" id="SignalP"/>
    </source>
</evidence>
<dbReference type="PANTHER" id="PTHR23112:SF0">
    <property type="entry name" value="TRANSMEMBRANE PROTEIN 116"/>
    <property type="match status" value="1"/>
</dbReference>
<dbReference type="Proteomes" id="UP001153069">
    <property type="component" value="Unassembled WGS sequence"/>
</dbReference>
<keyword evidence="2 6" id="KW-0812">Transmembrane</keyword>
<dbReference type="AlphaFoldDB" id="A0A9N8DIU5"/>
<evidence type="ECO:0000256" key="1">
    <source>
        <dbReference type="ARBA" id="ARBA00004141"/>
    </source>
</evidence>
<dbReference type="GO" id="GO:0007189">
    <property type="term" value="P:adenylate cyclase-activating G protein-coupled receptor signaling pathway"/>
    <property type="evidence" value="ECO:0007669"/>
    <property type="project" value="TreeGrafter"/>
</dbReference>
<accession>A0A9N8DIU5</accession>
<feature type="transmembrane region" description="Helical" evidence="6">
    <location>
        <begin position="778"/>
        <end position="796"/>
    </location>
</feature>
<dbReference type="PROSITE" id="PS50262">
    <property type="entry name" value="G_PROTEIN_RECEP_F1_2"/>
    <property type="match status" value="1"/>
</dbReference>
<keyword evidence="7" id="KW-0732">Signal</keyword>
<comment type="caution">
    <text evidence="9">The sequence shown here is derived from an EMBL/GenBank/DDBJ whole genome shotgun (WGS) entry which is preliminary data.</text>
</comment>
<comment type="subcellular location">
    <subcellularLocation>
        <location evidence="1">Membrane</location>
        <topology evidence="1">Multi-pass membrane protein</topology>
    </subcellularLocation>
</comment>
<keyword evidence="4 6" id="KW-0472">Membrane</keyword>
<organism evidence="9 10">
    <name type="scientific">Seminavis robusta</name>
    <dbReference type="NCBI Taxonomy" id="568900"/>
    <lineage>
        <taxon>Eukaryota</taxon>
        <taxon>Sar</taxon>
        <taxon>Stramenopiles</taxon>
        <taxon>Ochrophyta</taxon>
        <taxon>Bacillariophyta</taxon>
        <taxon>Bacillariophyceae</taxon>
        <taxon>Bacillariophycidae</taxon>
        <taxon>Naviculales</taxon>
        <taxon>Naviculaceae</taxon>
        <taxon>Seminavis</taxon>
    </lineage>
</organism>
<evidence type="ECO:0000313" key="10">
    <source>
        <dbReference type="Proteomes" id="UP001153069"/>
    </source>
</evidence>
<feature type="compositionally biased region" description="Polar residues" evidence="5">
    <location>
        <begin position="967"/>
        <end position="986"/>
    </location>
</feature>
<feature type="transmembrane region" description="Helical" evidence="6">
    <location>
        <begin position="647"/>
        <end position="667"/>
    </location>
</feature>
<name>A0A9N8DIU5_9STRA</name>
<feature type="transmembrane region" description="Helical" evidence="6">
    <location>
        <begin position="566"/>
        <end position="592"/>
    </location>
</feature>
<keyword evidence="10" id="KW-1185">Reference proteome</keyword>
<evidence type="ECO:0000256" key="5">
    <source>
        <dbReference type="SAM" id="MobiDB-lite"/>
    </source>
</evidence>
<feature type="domain" description="G-protein coupled receptors family 1 profile" evidence="8">
    <location>
        <begin position="548"/>
        <end position="795"/>
    </location>
</feature>
<dbReference type="EMBL" id="CAICTM010000143">
    <property type="protein sequence ID" value="CAB9502725.1"/>
    <property type="molecule type" value="Genomic_DNA"/>
</dbReference>
<dbReference type="CDD" id="cd00637">
    <property type="entry name" value="7tm_classA_rhodopsin-like"/>
    <property type="match status" value="1"/>
</dbReference>
<feature type="transmembrane region" description="Helical" evidence="6">
    <location>
        <begin position="746"/>
        <end position="766"/>
    </location>
</feature>
<gene>
    <name evidence="9" type="ORF">SEMRO_144_G066990.1</name>
</gene>
<evidence type="ECO:0000256" key="3">
    <source>
        <dbReference type="ARBA" id="ARBA00022989"/>
    </source>
</evidence>
<dbReference type="GO" id="GO:0004930">
    <property type="term" value="F:G protein-coupled receptor activity"/>
    <property type="evidence" value="ECO:0007669"/>
    <property type="project" value="TreeGrafter"/>
</dbReference>
<feature type="transmembrane region" description="Helical" evidence="6">
    <location>
        <begin position="612"/>
        <end position="635"/>
    </location>
</feature>
<dbReference type="Gene3D" id="1.20.1070.10">
    <property type="entry name" value="Rhodopsin 7-helix transmembrane proteins"/>
    <property type="match status" value="1"/>
</dbReference>
<sequence>MNRHRARLFQSWQLAVLLALFGRVCIQVVSSQRVKNGCFDDNPQAFECVSYGMESVPEFLISVDMTEAEEGCLHLALNVFKSREIYIDHTKHKNYLNNITAKDPYCGLIQRAYRHCTFCVEDAELTLYIQNFCYNAASNHPCGLPYQKTREELLNDSDDLVAGVFRTEADIDDTCQAITTHLSDSGHGNLITVGMLWSPLSVVFCWRLFMAAHLCPGNCPGGCFTEEHPPTCDAEYDEAETNEILLSIQNQSNASLDLSSTVIEREQNRTVDHVCEDIRAWTFTGWSVYRILNNSEHLGILNAIDGPSPFCDEARLAYPHCIWCKLDDLCFGEDDPILSCELSPSSVSSPFQDKDLHPNLCTDMTQSIFQRDNADDNDDDKNEIWETYTLAIKNGSRFCQQARRAFPSCYWCAPHDLGKDLSELCFSDGNFCGLRDQIDIPDEFLSDLAMDPSLSPVVYGLMTAENTSNYCERFNSIFIRWQEFHSPDNYAYWGCLQKILLAKHCPEQICPEPPTDPYSIKYLGAGTTAEKRALIWASRIAACFSLCGAIYVLYDSLSDPRARKTVYHQLLAGMSSFDLMTAISWAFATAPINDNRIEGAIGNDATCTAQGFFIQLGFTSIFYAMSLAFYYFLVIACGWKEFQLQRILLFLHGVPLLVGFTLAFAAIPEYDLIVYVCHLTPHSDGEGKLWAALVFMMIPLSIAIVSITACMILVYNSVRRRAGASRKYSFGIGNASKLQQAVFWQALFYVGAFYVTWPTMFSVYLASVEENGPLRASLLIAFLAPLQGALNALVYARPKILQYYDERTKKRAQRHQQQLQQQQQQPQPQTIASKFLSVVIYASPFTLNSTRGDDDNANSDTAAPSRQRMRSVDPSVAVASERDVDSVMEDYLAHTEQKVSAPRMESIAESLAGEDEQGLTLVLSPNSEVEPEAAIHNGSNDCFHLEKPFQRDVPASSKDAQRPPCERNSTCVDENEGQTQRTDGEN</sequence>
<feature type="chain" id="PRO_5040305248" description="G-protein coupled receptors family 1 profile domain-containing protein" evidence="7">
    <location>
        <begin position="32"/>
        <end position="986"/>
    </location>
</feature>
<evidence type="ECO:0000256" key="2">
    <source>
        <dbReference type="ARBA" id="ARBA00022692"/>
    </source>
</evidence>
<evidence type="ECO:0000256" key="6">
    <source>
        <dbReference type="SAM" id="Phobius"/>
    </source>
</evidence>
<dbReference type="SUPFAM" id="SSF81321">
    <property type="entry name" value="Family A G protein-coupled receptor-like"/>
    <property type="match status" value="1"/>
</dbReference>